<feature type="transmembrane region" description="Helical" evidence="1">
    <location>
        <begin position="111"/>
        <end position="135"/>
    </location>
</feature>
<organism evidence="2 3">
    <name type="scientific">Pseudonocardia spirodelae</name>
    <dbReference type="NCBI Taxonomy" id="3133431"/>
    <lineage>
        <taxon>Bacteria</taxon>
        <taxon>Bacillati</taxon>
        <taxon>Actinomycetota</taxon>
        <taxon>Actinomycetes</taxon>
        <taxon>Pseudonocardiales</taxon>
        <taxon>Pseudonocardiaceae</taxon>
        <taxon>Pseudonocardia</taxon>
    </lineage>
</organism>
<name>A0ABU8T8G5_9PSEU</name>
<dbReference type="Proteomes" id="UP001364211">
    <property type="component" value="Unassembled WGS sequence"/>
</dbReference>
<feature type="transmembrane region" description="Helical" evidence="1">
    <location>
        <begin position="58"/>
        <end position="78"/>
    </location>
</feature>
<dbReference type="EMBL" id="JBBJUP010000011">
    <property type="protein sequence ID" value="MEJ8280244.1"/>
    <property type="molecule type" value="Genomic_DNA"/>
</dbReference>
<feature type="transmembrane region" description="Helical" evidence="1">
    <location>
        <begin position="27"/>
        <end position="51"/>
    </location>
</feature>
<accession>A0ABU8T8G5</accession>
<evidence type="ECO:0000313" key="3">
    <source>
        <dbReference type="Proteomes" id="UP001364211"/>
    </source>
</evidence>
<gene>
    <name evidence="2" type="ORF">WJX68_14965</name>
</gene>
<evidence type="ECO:0000256" key="1">
    <source>
        <dbReference type="SAM" id="Phobius"/>
    </source>
</evidence>
<keyword evidence="3" id="KW-1185">Reference proteome</keyword>
<sequence>MRTSVNVAVQAGALTAFVVLRFTAPGWLLIILILTVAGPVVLAVPTVLSLATLRRRELSGLVTAPFLACAGFLLLGGATMPDFGDTEDSVRAPVQVLLEGAGLGAGPVEPLYVLGSLAVAGWAASLVWLVVALVVDTRRAHRVAGPPHPAWAV</sequence>
<proteinExistence type="predicted"/>
<keyword evidence="1" id="KW-0812">Transmembrane</keyword>
<protein>
    <submittedName>
        <fullName evidence="2">Uncharacterized protein</fullName>
    </submittedName>
</protein>
<reference evidence="2 3" key="1">
    <citation type="submission" date="2024-03" db="EMBL/GenBank/DDBJ databases">
        <title>Draft genome sequence of Pseudonocardia sp. DW16-2.</title>
        <authorList>
            <person name="Duangmal K."/>
        </authorList>
    </citation>
    <scope>NUCLEOTIDE SEQUENCE [LARGE SCALE GENOMIC DNA]</scope>
    <source>
        <strain evidence="2 3">DW16-2</strain>
    </source>
</reference>
<comment type="caution">
    <text evidence="2">The sequence shown here is derived from an EMBL/GenBank/DDBJ whole genome shotgun (WGS) entry which is preliminary data.</text>
</comment>
<dbReference type="RefSeq" id="WP_340291177.1">
    <property type="nucleotide sequence ID" value="NZ_JBBJUP010000011.1"/>
</dbReference>
<keyword evidence="1" id="KW-0472">Membrane</keyword>
<evidence type="ECO:0000313" key="2">
    <source>
        <dbReference type="EMBL" id="MEJ8280244.1"/>
    </source>
</evidence>
<keyword evidence="1" id="KW-1133">Transmembrane helix</keyword>